<dbReference type="InterPro" id="IPR001405">
    <property type="entry name" value="UPF0758"/>
</dbReference>
<dbReference type="InterPro" id="IPR037518">
    <property type="entry name" value="MPN"/>
</dbReference>
<gene>
    <name evidence="7" type="ORF">JL193_09620</name>
</gene>
<evidence type="ECO:0000259" key="6">
    <source>
        <dbReference type="PROSITE" id="PS50249"/>
    </source>
</evidence>
<dbReference type="CDD" id="cd08071">
    <property type="entry name" value="MPN_DUF2466"/>
    <property type="match status" value="1"/>
</dbReference>
<feature type="domain" description="MPN" evidence="6">
    <location>
        <begin position="32"/>
        <end position="157"/>
    </location>
</feature>
<dbReference type="InterPro" id="IPR025657">
    <property type="entry name" value="RadC_JAB"/>
</dbReference>
<evidence type="ECO:0000256" key="5">
    <source>
        <dbReference type="ARBA" id="ARBA00023049"/>
    </source>
</evidence>
<keyword evidence="5" id="KW-0482">Metalloprotease</keyword>
<dbReference type="PROSITE" id="PS50249">
    <property type="entry name" value="MPN"/>
    <property type="match status" value="1"/>
</dbReference>
<proteinExistence type="predicted"/>
<keyword evidence="4" id="KW-0862">Zinc</keyword>
<keyword evidence="2" id="KW-0479">Metal-binding</keyword>
<evidence type="ECO:0000256" key="1">
    <source>
        <dbReference type="ARBA" id="ARBA00022670"/>
    </source>
</evidence>
<evidence type="ECO:0000256" key="4">
    <source>
        <dbReference type="ARBA" id="ARBA00022833"/>
    </source>
</evidence>
<dbReference type="RefSeq" id="WP_207970604.1">
    <property type="nucleotide sequence ID" value="NZ_CP071795.1"/>
</dbReference>
<dbReference type="PANTHER" id="PTHR30471">
    <property type="entry name" value="DNA REPAIR PROTEIN RADC"/>
    <property type="match status" value="1"/>
</dbReference>
<dbReference type="Pfam" id="PF04002">
    <property type="entry name" value="RadC"/>
    <property type="match status" value="1"/>
</dbReference>
<evidence type="ECO:0000313" key="7">
    <source>
        <dbReference type="EMBL" id="QTD36416.1"/>
    </source>
</evidence>
<dbReference type="PROSITE" id="PS01302">
    <property type="entry name" value="UPF0758"/>
    <property type="match status" value="1"/>
</dbReference>
<keyword evidence="8" id="KW-1185">Reference proteome</keyword>
<organism evidence="7 8">
    <name type="scientific">Polaribacter batillariae</name>
    <dbReference type="NCBI Taxonomy" id="2808900"/>
    <lineage>
        <taxon>Bacteria</taxon>
        <taxon>Pseudomonadati</taxon>
        <taxon>Bacteroidota</taxon>
        <taxon>Flavobacteriia</taxon>
        <taxon>Flavobacteriales</taxon>
        <taxon>Flavobacteriaceae</taxon>
    </lineage>
</organism>
<keyword evidence="1" id="KW-0645">Protease</keyword>
<evidence type="ECO:0000313" key="8">
    <source>
        <dbReference type="Proteomes" id="UP000663935"/>
    </source>
</evidence>
<protein>
    <submittedName>
        <fullName evidence="7">JAB domain-containing protein</fullName>
    </submittedName>
</protein>
<keyword evidence="3" id="KW-0378">Hydrolase</keyword>
<dbReference type="InterPro" id="IPR020891">
    <property type="entry name" value="UPF0758_CS"/>
</dbReference>
<sequence>MKTKLTESPLEMSTFNEVQIHYERPIFNTNRVVKCSEDSERILREFLDNKRIDYKEFFWVLLLTNANQVLGISEIGIGSSTGVAVNVKEIYQLALLSNASAIVVAHNHPSGKLMPSTADKNLTQKLKEAFKLLDITLLDHLILTSEGFVSFSDSGWM</sequence>
<accession>A0ABX7SQL6</accession>
<dbReference type="Gene3D" id="3.40.140.10">
    <property type="entry name" value="Cytidine Deaminase, domain 2"/>
    <property type="match status" value="1"/>
</dbReference>
<evidence type="ECO:0000256" key="2">
    <source>
        <dbReference type="ARBA" id="ARBA00022723"/>
    </source>
</evidence>
<dbReference type="Proteomes" id="UP000663935">
    <property type="component" value="Chromosome"/>
</dbReference>
<dbReference type="EMBL" id="CP071795">
    <property type="protein sequence ID" value="QTD36416.1"/>
    <property type="molecule type" value="Genomic_DNA"/>
</dbReference>
<dbReference type="PANTHER" id="PTHR30471:SF3">
    <property type="entry name" value="UPF0758 PROTEIN YEES-RELATED"/>
    <property type="match status" value="1"/>
</dbReference>
<name>A0ABX7SQL6_9FLAO</name>
<reference evidence="7 8" key="1">
    <citation type="submission" date="2021-03" db="EMBL/GenBank/DDBJ databases">
        <title>Complete genome of Polaribacter_sp.G4M1.</title>
        <authorList>
            <person name="Jeong S.W."/>
            <person name="Bae J.W."/>
        </authorList>
    </citation>
    <scope>NUCLEOTIDE SEQUENCE [LARGE SCALE GENOMIC DNA]</scope>
    <source>
        <strain evidence="7 8">G4M1</strain>
    </source>
</reference>
<evidence type="ECO:0000256" key="3">
    <source>
        <dbReference type="ARBA" id="ARBA00022801"/>
    </source>
</evidence>